<evidence type="ECO:0000256" key="1">
    <source>
        <dbReference type="SAM" id="MobiDB-lite"/>
    </source>
</evidence>
<feature type="compositionally biased region" description="Polar residues" evidence="1">
    <location>
        <begin position="236"/>
        <end position="245"/>
    </location>
</feature>
<dbReference type="OrthoDB" id="8436363at2759"/>
<protein>
    <submittedName>
        <fullName evidence="2">Protein phosphatase regulator GIP3</fullName>
    </submittedName>
</protein>
<feature type="region of interest" description="Disordered" evidence="1">
    <location>
        <begin position="348"/>
        <end position="398"/>
    </location>
</feature>
<reference evidence="2 3" key="1">
    <citation type="submission" date="2016-02" db="EMBL/GenBank/DDBJ databases">
        <title>Complete genome sequence and transcriptome regulation of the pentose utilising yeast Sugiyamaella lignohabitans.</title>
        <authorList>
            <person name="Bellasio M."/>
            <person name="Peymann A."/>
            <person name="Valli M."/>
            <person name="Sipitzky M."/>
            <person name="Graf A."/>
            <person name="Sauer M."/>
            <person name="Marx H."/>
            <person name="Mattanovich D."/>
        </authorList>
    </citation>
    <scope>NUCLEOTIDE SEQUENCE [LARGE SCALE GENOMIC DNA]</scope>
    <source>
        <strain evidence="2 3">CBS 10342</strain>
    </source>
</reference>
<keyword evidence="3" id="KW-1185">Reference proteome</keyword>
<feature type="compositionally biased region" description="Low complexity" evidence="1">
    <location>
        <begin position="585"/>
        <end position="599"/>
    </location>
</feature>
<dbReference type="InterPro" id="IPR032675">
    <property type="entry name" value="LRR_dom_sf"/>
</dbReference>
<feature type="compositionally biased region" description="Polar residues" evidence="1">
    <location>
        <begin position="186"/>
        <end position="203"/>
    </location>
</feature>
<organism evidence="2 3">
    <name type="scientific">Sugiyamaella lignohabitans</name>
    <dbReference type="NCBI Taxonomy" id="796027"/>
    <lineage>
        <taxon>Eukaryota</taxon>
        <taxon>Fungi</taxon>
        <taxon>Dikarya</taxon>
        <taxon>Ascomycota</taxon>
        <taxon>Saccharomycotina</taxon>
        <taxon>Dipodascomycetes</taxon>
        <taxon>Dipodascales</taxon>
        <taxon>Trichomonascaceae</taxon>
        <taxon>Sugiyamaella</taxon>
    </lineage>
</organism>
<feature type="compositionally biased region" description="Low complexity" evidence="1">
    <location>
        <begin position="27"/>
        <end position="43"/>
    </location>
</feature>
<feature type="compositionally biased region" description="Polar residues" evidence="1">
    <location>
        <begin position="127"/>
        <end position="136"/>
    </location>
</feature>
<feature type="region of interest" description="Disordered" evidence="1">
    <location>
        <begin position="464"/>
        <end position="491"/>
    </location>
</feature>
<name>A0A167C2Z4_9ASCO</name>
<feature type="region of interest" description="Disordered" evidence="1">
    <location>
        <begin position="1"/>
        <end position="308"/>
    </location>
</feature>
<feature type="compositionally biased region" description="Basic and acidic residues" evidence="1">
    <location>
        <begin position="563"/>
        <end position="582"/>
    </location>
</feature>
<feature type="compositionally biased region" description="Low complexity" evidence="1">
    <location>
        <begin position="543"/>
        <end position="555"/>
    </location>
</feature>
<dbReference type="KEGG" id="slb:AWJ20_3956"/>
<feature type="compositionally biased region" description="Basic and acidic residues" evidence="1">
    <location>
        <begin position="1230"/>
        <end position="1250"/>
    </location>
</feature>
<feature type="compositionally biased region" description="Polar residues" evidence="1">
    <location>
        <begin position="212"/>
        <end position="225"/>
    </location>
</feature>
<dbReference type="RefSeq" id="XP_018733632.1">
    <property type="nucleotide sequence ID" value="XM_018880997.1"/>
</dbReference>
<evidence type="ECO:0000313" key="2">
    <source>
        <dbReference type="EMBL" id="ANB11155.1"/>
    </source>
</evidence>
<dbReference type="GeneID" id="30036034"/>
<feature type="region of interest" description="Disordered" evidence="1">
    <location>
        <begin position="1215"/>
        <end position="1250"/>
    </location>
</feature>
<dbReference type="SUPFAM" id="SSF52047">
    <property type="entry name" value="RNI-like"/>
    <property type="match status" value="1"/>
</dbReference>
<evidence type="ECO:0000313" key="3">
    <source>
        <dbReference type="Proteomes" id="UP000189580"/>
    </source>
</evidence>
<dbReference type="EMBL" id="CP014500">
    <property type="protein sequence ID" value="ANB11155.1"/>
    <property type="molecule type" value="Genomic_DNA"/>
</dbReference>
<dbReference type="Gene3D" id="3.80.10.10">
    <property type="entry name" value="Ribonuclease Inhibitor"/>
    <property type="match status" value="1"/>
</dbReference>
<feature type="compositionally biased region" description="Low complexity" evidence="1">
    <location>
        <begin position="249"/>
        <end position="273"/>
    </location>
</feature>
<dbReference type="Proteomes" id="UP000189580">
    <property type="component" value="Chromosome c"/>
</dbReference>
<feature type="region of interest" description="Disordered" evidence="1">
    <location>
        <begin position="1111"/>
        <end position="1146"/>
    </location>
</feature>
<gene>
    <name evidence="2" type="primary">GIP3</name>
    <name evidence="2" type="ORF">AWJ20_3956</name>
</gene>
<sequence>MTANESTLNGVDHSSPINISPSARNPLLDSTSSLSRSVTSSQLELEPTHNGVSNTDVDWLSRGSSLKDRGQYPLPNSVAGGRVRTRSNSLPPVPSGERLPPQLGRSKATTGVSVEGGQASSKELGGSDQSGENIINNKKKIPAAAAAASTIEEDEEAEESSEKGPPLSPTSTTLRNPAPGPGYANQAVTAHSKLSQGLRSSKTMPIALEKTQVGSELTRSISVSSAALGKSPSDKLPSTSPSNARRGSWFHNLSSKFSSSSSHNNNGSSVVSNQRRASTSGLKNTVPGSTLSTGSVKDSPSSGLGLDVESHSNLAHAHVAGGNIPPSANPIFSPSYTNNRNLPTNRILDTHPPRTSSPKLSPEIAVGGTAQSPSPSSAFPFKQEHNRSNSVSSTGSLVNRLRRLSTRSNGSQSDLISTQFKAESQQVRVILNKNHSKKPCKIPELEGVLPPTVRFKAEVFETDPPQQIPARNPRTGNITFGPNGEINREPLPPNGYPMPLYVLPRNYGASTLAASQSAYESAIRVANSVKSSGGVSIFKSRNSLSSTTSFSSNNTEYDEEKDVSESDRTQSLKIDKPMHSAERMGSGSTNTTTASTGDSSVEDDDLDEQGKELTLETIYTRCCHLREILPIAATLKQIKDRKPPLEVIKMMNPRPTLIEILSLSDFLSVVPVRMLIFDNVSLSTEMFRIILSSVVTSDHLERLSLRNLILDDKGWKLFCAFFSENSSLVKLDLSIEKVNSKQPSDRSLLDWDLFTKALVARGGVEELILNGCVVPSDELAPLIFNGCSLSTKRLGLALNDLLPEDLQVIMKWAADPSCVCEGLDLGGNLMDQSWDAIKEILKGKCLKFLSLNSTGLANVTKANEIFGGVCSHSNLIMLDLSSNPDLFPKFTHVLAKVLPTFTDLRRIHLESNNLSPEDVMLLADAFARCPKLVHISVLDNRRLDSTACAALAIATHISNTIYRVESDNDLWPVILQRRLAHNCLVNMELTAGRITQQEKDSDDDGLFGKEDLMNTGNYIAMAAEELLKSIKEDDDNDSEDAQGHLVVSEMVRRAKQVRVKIRKTLDELFEKRRSGVGLVVEEKERLVRLCFLDGTLEKVLDKYNQTKLYKHENQNEESTKGSGNDVSTQNRMGTTSLSGKSVPPLNMPPLLPVDREVVLSTTVSTHPDFTIAPVSEYPEVQSLSRRSSVTSLHRKEQELEEGELHRFGTFIRSHRDSHTDLSDDDEDEDAHVVDSEEDIRRRSSDEGTGEELRQKILAAKGSQSVSELIQQLQQMHGPELDRILAAGKDKSLSERDDILLRLNHAARPRSAQASTPPEDTKLLAGDYVTLDSVVDDIARALT</sequence>
<feature type="compositionally biased region" description="Polar residues" evidence="1">
    <location>
        <begin position="388"/>
        <end position="397"/>
    </location>
</feature>
<feature type="compositionally biased region" description="Polar residues" evidence="1">
    <location>
        <begin position="1120"/>
        <end position="1139"/>
    </location>
</feature>
<feature type="region of interest" description="Disordered" evidence="1">
    <location>
        <begin position="543"/>
        <end position="607"/>
    </location>
</feature>
<accession>A0A167C2Z4</accession>
<proteinExistence type="predicted"/>
<feature type="compositionally biased region" description="Polar residues" evidence="1">
    <location>
        <begin position="274"/>
        <end position="302"/>
    </location>
</feature>